<feature type="region of interest" description="Disordered" evidence="1">
    <location>
        <begin position="1"/>
        <end position="64"/>
    </location>
</feature>
<evidence type="ECO:0000256" key="1">
    <source>
        <dbReference type="SAM" id="MobiDB-lite"/>
    </source>
</evidence>
<organism evidence="2 3">
    <name type="scientific">Lasallia pustulata</name>
    <dbReference type="NCBI Taxonomy" id="136370"/>
    <lineage>
        <taxon>Eukaryota</taxon>
        <taxon>Fungi</taxon>
        <taxon>Dikarya</taxon>
        <taxon>Ascomycota</taxon>
        <taxon>Pezizomycotina</taxon>
        <taxon>Lecanoromycetes</taxon>
        <taxon>OSLEUM clade</taxon>
        <taxon>Umbilicariomycetidae</taxon>
        <taxon>Umbilicariales</taxon>
        <taxon>Umbilicariaceae</taxon>
        <taxon>Lasallia</taxon>
    </lineage>
</organism>
<evidence type="ECO:0000313" key="2">
    <source>
        <dbReference type="EMBL" id="KAA6409841.1"/>
    </source>
</evidence>
<dbReference type="Proteomes" id="UP000324767">
    <property type="component" value="Unassembled WGS sequence"/>
</dbReference>
<accession>A0A5M8PKI5</accession>
<comment type="caution">
    <text evidence="2">The sequence shown here is derived from an EMBL/GenBank/DDBJ whole genome shotgun (WGS) entry which is preliminary data.</text>
</comment>
<gene>
    <name evidence="2" type="ORF">FRX48_06453</name>
</gene>
<evidence type="ECO:0000313" key="3">
    <source>
        <dbReference type="Proteomes" id="UP000324767"/>
    </source>
</evidence>
<feature type="compositionally biased region" description="Polar residues" evidence="1">
    <location>
        <begin position="10"/>
        <end position="21"/>
    </location>
</feature>
<reference evidence="2 3" key="1">
    <citation type="submission" date="2019-09" db="EMBL/GenBank/DDBJ databases">
        <title>The hologenome of the rock-dwelling lichen Lasallia pustulata.</title>
        <authorList>
            <person name="Greshake Tzovaras B."/>
            <person name="Segers F."/>
            <person name="Bicker A."/>
            <person name="Dal Grande F."/>
            <person name="Otte J."/>
            <person name="Hankeln T."/>
            <person name="Schmitt I."/>
            <person name="Ebersberger I."/>
        </authorList>
    </citation>
    <scope>NUCLEOTIDE SEQUENCE [LARGE SCALE GENOMIC DNA]</scope>
    <source>
        <strain evidence="2">A1-1</strain>
    </source>
</reference>
<dbReference type="AlphaFoldDB" id="A0A5M8PKI5"/>
<proteinExistence type="predicted"/>
<protein>
    <submittedName>
        <fullName evidence="2">Uncharacterized protein</fullName>
    </submittedName>
</protein>
<name>A0A5M8PKI5_9LECA</name>
<sequence>MADLKAGRRTLSNAKSKTYPSTVVGPLDSGLQNTNVQAQDRPKASPVIPYYNSQGVPEQGPDTVETGVDYVDICPLPLPINDLGTYADFEDRNKRDRVRNASRRPSWLPQSKGWVGPPRPGVLKDYVQDVQFFYNAAGIVSSIYTIYKNHPAKQ</sequence>
<dbReference type="EMBL" id="VXIT01000010">
    <property type="protein sequence ID" value="KAA6409841.1"/>
    <property type="molecule type" value="Genomic_DNA"/>
</dbReference>